<dbReference type="KEGG" id="mcos:GM418_07940"/>
<dbReference type="EMBL" id="CP046401">
    <property type="protein sequence ID" value="QGY43593.1"/>
    <property type="molecule type" value="Genomic_DNA"/>
</dbReference>
<proteinExistence type="predicted"/>
<accession>A0A6I6JWU5</accession>
<evidence type="ECO:0000313" key="2">
    <source>
        <dbReference type="Proteomes" id="UP000428260"/>
    </source>
</evidence>
<sequence length="61" mass="6496">MEKTVDLKMPGVATMSTAGLKEVDGGNPLILLGPAIAIAIYMYDNRDRAIEGAKDAIKAYL</sequence>
<reference evidence="1 2" key="1">
    <citation type="submission" date="2019-11" db="EMBL/GenBank/DDBJ databases">
        <authorList>
            <person name="Zheng R.K."/>
            <person name="Sun C.M."/>
        </authorList>
    </citation>
    <scope>NUCLEOTIDE SEQUENCE [LARGE SCALE GENOMIC DNA]</scope>
    <source>
        <strain evidence="1 2">WC007</strain>
    </source>
</reference>
<keyword evidence="2" id="KW-1185">Reference proteome</keyword>
<protein>
    <submittedName>
        <fullName evidence="1">Uncharacterized protein</fullName>
    </submittedName>
</protein>
<name>A0A6I6JWU5_9BACT</name>
<evidence type="ECO:0000313" key="1">
    <source>
        <dbReference type="EMBL" id="QGY43593.1"/>
    </source>
</evidence>
<organism evidence="1 2">
    <name type="scientific">Maribellus comscasis</name>
    <dbReference type="NCBI Taxonomy" id="2681766"/>
    <lineage>
        <taxon>Bacteria</taxon>
        <taxon>Pseudomonadati</taxon>
        <taxon>Bacteroidota</taxon>
        <taxon>Bacteroidia</taxon>
        <taxon>Marinilabiliales</taxon>
        <taxon>Prolixibacteraceae</taxon>
        <taxon>Maribellus</taxon>
    </lineage>
</organism>
<dbReference type="AlphaFoldDB" id="A0A6I6JWU5"/>
<gene>
    <name evidence="1" type="ORF">GM418_07940</name>
</gene>
<dbReference type="RefSeq" id="WP_158864876.1">
    <property type="nucleotide sequence ID" value="NZ_CP046401.1"/>
</dbReference>
<dbReference type="Proteomes" id="UP000428260">
    <property type="component" value="Chromosome"/>
</dbReference>